<proteinExistence type="predicted"/>
<dbReference type="Proteomes" id="UP000243799">
    <property type="component" value="Unassembled WGS sequence"/>
</dbReference>
<sequence>MPGQGMFSLSQAEREATLLPQLAELTAHHRSGSPGYDRILSALGIEQDASFGRISELPWLPLRLFKTHELKSIPDDEVFKVLTSSGTTGSGASRIYLDRAAAAAQTRRLGATLQTVLGSARLPMLLIDTVAIVRNRRSFSARGAGVLGMANFGRKHVYVLDENDQPDVAALKQFLARHGDEPFLIFGFTFMVWLYLYEIAREHRLDLSNGILIHSGGWKKLTERAVDNAEFRRRFREDTGLRRIHNYYGMVEQIGTVFLEGPSGNSLYCPDFADVVIRDPATWREQPVGTPGVIEVVSTLPRSYPGHVLLTEDVGVCHGIDDGDWPGKRFSVLGRLPRAEARGCSDTFTAAGVPW</sequence>
<organism evidence="2 3">
    <name type="scientific">Amycolatopsis marina</name>
    <dbReference type="NCBI Taxonomy" id="490629"/>
    <lineage>
        <taxon>Bacteria</taxon>
        <taxon>Bacillati</taxon>
        <taxon>Actinomycetota</taxon>
        <taxon>Actinomycetes</taxon>
        <taxon>Pseudonocardiales</taxon>
        <taxon>Pseudonocardiaceae</taxon>
        <taxon>Amycolatopsis</taxon>
    </lineage>
</organism>
<gene>
    <name evidence="2" type="ORF">SAMN05216266_103344</name>
</gene>
<accession>A0A1I0XN69</accession>
<protein>
    <submittedName>
        <fullName evidence="2">Acyl-protein synthetase, LuxE</fullName>
    </submittedName>
</protein>
<evidence type="ECO:0000313" key="2">
    <source>
        <dbReference type="EMBL" id="SFB02344.1"/>
    </source>
</evidence>
<feature type="domain" description="Acyl-protein synthetase LuxE" evidence="1">
    <location>
        <begin position="22"/>
        <end position="348"/>
    </location>
</feature>
<dbReference type="InterPro" id="IPR042099">
    <property type="entry name" value="ANL_N_sf"/>
</dbReference>
<dbReference type="GO" id="GO:0008218">
    <property type="term" value="P:bioluminescence"/>
    <property type="evidence" value="ECO:0007669"/>
    <property type="project" value="InterPro"/>
</dbReference>
<name>A0A1I0XN69_9PSEU</name>
<dbReference type="Pfam" id="PF04443">
    <property type="entry name" value="LuxE"/>
    <property type="match status" value="1"/>
</dbReference>
<dbReference type="InterPro" id="IPR007534">
    <property type="entry name" value="LuxE"/>
</dbReference>
<dbReference type="Gene3D" id="3.40.50.12780">
    <property type="entry name" value="N-terminal domain of ligase-like"/>
    <property type="match status" value="1"/>
</dbReference>
<dbReference type="AlphaFoldDB" id="A0A1I0XN69"/>
<dbReference type="SUPFAM" id="SSF56801">
    <property type="entry name" value="Acetyl-CoA synthetase-like"/>
    <property type="match status" value="1"/>
</dbReference>
<evidence type="ECO:0000313" key="3">
    <source>
        <dbReference type="Proteomes" id="UP000243799"/>
    </source>
</evidence>
<dbReference type="GO" id="GO:0047474">
    <property type="term" value="F:long-chain fatty acid--protein ligase activity"/>
    <property type="evidence" value="ECO:0007669"/>
    <property type="project" value="InterPro"/>
</dbReference>
<keyword evidence="3" id="KW-1185">Reference proteome</keyword>
<reference evidence="3" key="1">
    <citation type="submission" date="2016-10" db="EMBL/GenBank/DDBJ databases">
        <authorList>
            <person name="Varghese N."/>
            <person name="Submissions S."/>
        </authorList>
    </citation>
    <scope>NUCLEOTIDE SEQUENCE [LARGE SCALE GENOMIC DNA]</scope>
    <source>
        <strain evidence="3">CGMCC 4.3568</strain>
    </source>
</reference>
<dbReference type="STRING" id="490629.SAMN05216266_103344"/>
<evidence type="ECO:0000259" key="1">
    <source>
        <dbReference type="Pfam" id="PF04443"/>
    </source>
</evidence>
<dbReference type="EMBL" id="FOKG01000003">
    <property type="protein sequence ID" value="SFB02344.1"/>
    <property type="molecule type" value="Genomic_DNA"/>
</dbReference>